<evidence type="ECO:0000256" key="2">
    <source>
        <dbReference type="SAM" id="Phobius"/>
    </source>
</evidence>
<evidence type="ECO:0000256" key="3">
    <source>
        <dbReference type="SAM" id="SignalP"/>
    </source>
</evidence>
<keyword evidence="3" id="KW-0732">Signal</keyword>
<dbReference type="AlphaFoldDB" id="D7G729"/>
<dbReference type="Proteomes" id="UP000002630">
    <property type="component" value="Linkage Group LG02"/>
</dbReference>
<dbReference type="EMBL" id="FN649727">
    <property type="protein sequence ID" value="CBJ25722.1"/>
    <property type="molecule type" value="Genomic_DNA"/>
</dbReference>
<keyword evidence="2" id="KW-1133">Transmembrane helix</keyword>
<proteinExistence type="predicted"/>
<feature type="chain" id="PRO_5003095878" evidence="3">
    <location>
        <begin position="17"/>
        <end position="172"/>
    </location>
</feature>
<name>D7G729_ECTSI</name>
<sequence>MLRLTILLLLLSAAQAFVGGPNVLIGRGNAVYTKGWGSRIARHTSAARQATSQRGLSASMAPPSMSLMLLAEDAAKAAPDMPISPEQQESIISVLSVMSSVLLLIIISGAVYLSLEEWKNKKELKETDKYTSAGQLPPDIAPEALPPGDGEEEGNRLQRRMAKKEKRKSGKV</sequence>
<organism evidence="4 5">
    <name type="scientific">Ectocarpus siliculosus</name>
    <name type="common">Brown alga</name>
    <name type="synonym">Conferva siliculosa</name>
    <dbReference type="NCBI Taxonomy" id="2880"/>
    <lineage>
        <taxon>Eukaryota</taxon>
        <taxon>Sar</taxon>
        <taxon>Stramenopiles</taxon>
        <taxon>Ochrophyta</taxon>
        <taxon>PX clade</taxon>
        <taxon>Phaeophyceae</taxon>
        <taxon>Ectocarpales</taxon>
        <taxon>Ectocarpaceae</taxon>
        <taxon>Ectocarpus</taxon>
    </lineage>
</organism>
<keyword evidence="2" id="KW-0472">Membrane</keyword>
<feature type="compositionally biased region" description="Basic residues" evidence="1">
    <location>
        <begin position="157"/>
        <end position="172"/>
    </location>
</feature>
<reference evidence="4 5" key="1">
    <citation type="journal article" date="2010" name="Nature">
        <title>The Ectocarpus genome and the independent evolution of multicellularity in brown algae.</title>
        <authorList>
            <person name="Cock J.M."/>
            <person name="Sterck L."/>
            <person name="Rouze P."/>
            <person name="Scornet D."/>
            <person name="Allen A.E."/>
            <person name="Amoutzias G."/>
            <person name="Anthouard V."/>
            <person name="Artiguenave F."/>
            <person name="Aury J.M."/>
            <person name="Badger J.H."/>
            <person name="Beszteri B."/>
            <person name="Billiau K."/>
            <person name="Bonnet E."/>
            <person name="Bothwell J.H."/>
            <person name="Bowler C."/>
            <person name="Boyen C."/>
            <person name="Brownlee C."/>
            <person name="Carrano C.J."/>
            <person name="Charrier B."/>
            <person name="Cho G.Y."/>
            <person name="Coelho S.M."/>
            <person name="Collen J."/>
            <person name="Corre E."/>
            <person name="Da Silva C."/>
            <person name="Delage L."/>
            <person name="Delaroque N."/>
            <person name="Dittami S.M."/>
            <person name="Doulbeau S."/>
            <person name="Elias M."/>
            <person name="Farnham G."/>
            <person name="Gachon C.M."/>
            <person name="Gschloessl B."/>
            <person name="Heesch S."/>
            <person name="Jabbari K."/>
            <person name="Jubin C."/>
            <person name="Kawai H."/>
            <person name="Kimura K."/>
            <person name="Kloareg B."/>
            <person name="Kupper F.C."/>
            <person name="Lang D."/>
            <person name="Le Bail A."/>
            <person name="Leblanc C."/>
            <person name="Lerouge P."/>
            <person name="Lohr M."/>
            <person name="Lopez P.J."/>
            <person name="Martens C."/>
            <person name="Maumus F."/>
            <person name="Michel G."/>
            <person name="Miranda-Saavedra D."/>
            <person name="Morales J."/>
            <person name="Moreau H."/>
            <person name="Motomura T."/>
            <person name="Nagasato C."/>
            <person name="Napoli C.A."/>
            <person name="Nelson D.R."/>
            <person name="Nyvall-Collen P."/>
            <person name="Peters A.F."/>
            <person name="Pommier C."/>
            <person name="Potin P."/>
            <person name="Poulain J."/>
            <person name="Quesneville H."/>
            <person name="Read B."/>
            <person name="Rensing S.A."/>
            <person name="Ritter A."/>
            <person name="Rousvoal S."/>
            <person name="Samanta M."/>
            <person name="Samson G."/>
            <person name="Schroeder D.C."/>
            <person name="Segurens B."/>
            <person name="Strittmatter M."/>
            <person name="Tonon T."/>
            <person name="Tregear J.W."/>
            <person name="Valentin K."/>
            <person name="von Dassow P."/>
            <person name="Yamagishi T."/>
            <person name="Van de Peer Y."/>
            <person name="Wincker P."/>
        </authorList>
    </citation>
    <scope>NUCLEOTIDE SEQUENCE [LARGE SCALE GENOMIC DNA]</scope>
    <source>
        <strain evidence="5">Ec32 / CCAP1310/4</strain>
    </source>
</reference>
<keyword evidence="5" id="KW-1185">Reference proteome</keyword>
<feature type="signal peptide" evidence="3">
    <location>
        <begin position="1"/>
        <end position="16"/>
    </location>
</feature>
<accession>D7G729</accession>
<gene>
    <name evidence="4" type="ORF">Esi_0008_0181</name>
</gene>
<evidence type="ECO:0000313" key="4">
    <source>
        <dbReference type="EMBL" id="CBJ25722.1"/>
    </source>
</evidence>
<feature type="region of interest" description="Disordered" evidence="1">
    <location>
        <begin position="125"/>
        <end position="172"/>
    </location>
</feature>
<dbReference type="EMBL" id="FN649035">
    <property type="protein sequence ID" value="CBJ25722.1"/>
    <property type="molecule type" value="Genomic_DNA"/>
</dbReference>
<evidence type="ECO:0000256" key="1">
    <source>
        <dbReference type="SAM" id="MobiDB-lite"/>
    </source>
</evidence>
<evidence type="ECO:0000313" key="5">
    <source>
        <dbReference type="Proteomes" id="UP000002630"/>
    </source>
</evidence>
<dbReference type="InParanoid" id="D7G729"/>
<feature type="transmembrane region" description="Helical" evidence="2">
    <location>
        <begin position="91"/>
        <end position="115"/>
    </location>
</feature>
<keyword evidence="2" id="KW-0812">Transmembrane</keyword>
<protein>
    <submittedName>
        <fullName evidence="4">Uncharacterized protein</fullName>
    </submittedName>
</protein>